<keyword evidence="1" id="KW-0812">Transmembrane</keyword>
<dbReference type="AlphaFoldDB" id="A0AAW2YBL1"/>
<evidence type="ECO:0000313" key="2">
    <source>
        <dbReference type="EMBL" id="KAL0463202.1"/>
    </source>
</evidence>
<protein>
    <submittedName>
        <fullName evidence="2">Uncharacterized protein</fullName>
    </submittedName>
</protein>
<accession>A0AAW2YBL1</accession>
<organism evidence="2">
    <name type="scientific">Sesamum latifolium</name>
    <dbReference type="NCBI Taxonomy" id="2727402"/>
    <lineage>
        <taxon>Eukaryota</taxon>
        <taxon>Viridiplantae</taxon>
        <taxon>Streptophyta</taxon>
        <taxon>Embryophyta</taxon>
        <taxon>Tracheophyta</taxon>
        <taxon>Spermatophyta</taxon>
        <taxon>Magnoliopsida</taxon>
        <taxon>eudicotyledons</taxon>
        <taxon>Gunneridae</taxon>
        <taxon>Pentapetalae</taxon>
        <taxon>asterids</taxon>
        <taxon>lamiids</taxon>
        <taxon>Lamiales</taxon>
        <taxon>Pedaliaceae</taxon>
        <taxon>Sesamum</taxon>
    </lineage>
</organism>
<gene>
    <name evidence="2" type="ORF">Slati_0207800</name>
</gene>
<sequence>MVQGYNYRNLVCHAVSPQGIIQTSAPIIAVGINCLFKYRLDLTVGDLGLTVYLWMVGGGDSMSHIVYFKQSTYHFVAKMSPSIAIIALGMPYLEKMLTFTKSMTVLASSMRVAFASTHLDT</sequence>
<reference evidence="2" key="2">
    <citation type="journal article" date="2024" name="Plant">
        <title>Genomic evolution and insights into agronomic trait innovations of Sesamum species.</title>
        <authorList>
            <person name="Miao H."/>
            <person name="Wang L."/>
            <person name="Qu L."/>
            <person name="Liu H."/>
            <person name="Sun Y."/>
            <person name="Le M."/>
            <person name="Wang Q."/>
            <person name="Wei S."/>
            <person name="Zheng Y."/>
            <person name="Lin W."/>
            <person name="Duan Y."/>
            <person name="Cao H."/>
            <person name="Xiong S."/>
            <person name="Wang X."/>
            <person name="Wei L."/>
            <person name="Li C."/>
            <person name="Ma Q."/>
            <person name="Ju M."/>
            <person name="Zhao R."/>
            <person name="Li G."/>
            <person name="Mu C."/>
            <person name="Tian Q."/>
            <person name="Mei H."/>
            <person name="Zhang T."/>
            <person name="Gao T."/>
            <person name="Zhang H."/>
        </authorList>
    </citation>
    <scope>NUCLEOTIDE SEQUENCE</scope>
    <source>
        <strain evidence="2">KEN1</strain>
    </source>
</reference>
<feature type="transmembrane region" description="Helical" evidence="1">
    <location>
        <begin position="73"/>
        <end position="93"/>
    </location>
</feature>
<comment type="caution">
    <text evidence="2">The sequence shown here is derived from an EMBL/GenBank/DDBJ whole genome shotgun (WGS) entry which is preliminary data.</text>
</comment>
<name>A0AAW2YBL1_9LAMI</name>
<proteinExistence type="predicted"/>
<keyword evidence="1" id="KW-1133">Transmembrane helix</keyword>
<dbReference type="EMBL" id="JACGWN010000001">
    <property type="protein sequence ID" value="KAL0463202.1"/>
    <property type="molecule type" value="Genomic_DNA"/>
</dbReference>
<evidence type="ECO:0000256" key="1">
    <source>
        <dbReference type="SAM" id="Phobius"/>
    </source>
</evidence>
<reference evidence="2" key="1">
    <citation type="submission" date="2020-06" db="EMBL/GenBank/DDBJ databases">
        <authorList>
            <person name="Li T."/>
            <person name="Hu X."/>
            <person name="Zhang T."/>
            <person name="Song X."/>
            <person name="Zhang H."/>
            <person name="Dai N."/>
            <person name="Sheng W."/>
            <person name="Hou X."/>
            <person name="Wei L."/>
        </authorList>
    </citation>
    <scope>NUCLEOTIDE SEQUENCE</scope>
    <source>
        <strain evidence="2">KEN1</strain>
        <tissue evidence="2">Leaf</tissue>
    </source>
</reference>
<keyword evidence="1" id="KW-0472">Membrane</keyword>